<reference evidence="2" key="1">
    <citation type="submission" date="2018-05" db="EMBL/GenBank/DDBJ databases">
        <authorList>
            <person name="Lanie J.A."/>
            <person name="Ng W.-L."/>
            <person name="Kazmierczak K.M."/>
            <person name="Andrzejewski T.M."/>
            <person name="Davidsen T.M."/>
            <person name="Wayne K.J."/>
            <person name="Tettelin H."/>
            <person name="Glass J.I."/>
            <person name="Rusch D."/>
            <person name="Podicherti R."/>
            <person name="Tsui H.-C.T."/>
            <person name="Winkler M.E."/>
        </authorList>
    </citation>
    <scope>NUCLEOTIDE SEQUENCE</scope>
</reference>
<dbReference type="GO" id="GO:0140664">
    <property type="term" value="F:ATP-dependent DNA damage sensor activity"/>
    <property type="evidence" value="ECO:0007669"/>
    <property type="project" value="InterPro"/>
</dbReference>
<dbReference type="PANTHER" id="PTHR10073:SF12">
    <property type="entry name" value="DNA MISMATCH REPAIR PROTEIN MLH1"/>
    <property type="match status" value="1"/>
</dbReference>
<feature type="non-terminal residue" evidence="2">
    <location>
        <position position="91"/>
    </location>
</feature>
<evidence type="ECO:0008006" key="3">
    <source>
        <dbReference type="Google" id="ProtNLM"/>
    </source>
</evidence>
<feature type="non-terminal residue" evidence="2">
    <location>
        <position position="1"/>
    </location>
</feature>
<dbReference type="EMBL" id="UINC01082853">
    <property type="protein sequence ID" value="SVC27994.1"/>
    <property type="molecule type" value="Genomic_DNA"/>
</dbReference>
<name>A0A382KT68_9ZZZZ</name>
<accession>A0A382KT68</accession>
<dbReference type="InterPro" id="IPR038973">
    <property type="entry name" value="MutL/Mlh/Pms-like"/>
</dbReference>
<dbReference type="PANTHER" id="PTHR10073">
    <property type="entry name" value="DNA MISMATCH REPAIR PROTEIN MLH, PMS, MUTL"/>
    <property type="match status" value="1"/>
</dbReference>
<dbReference type="Gene3D" id="3.30.565.10">
    <property type="entry name" value="Histidine kinase-like ATPase, C-terminal domain"/>
    <property type="match status" value="1"/>
</dbReference>
<dbReference type="AlphaFoldDB" id="A0A382KT68"/>
<protein>
    <recommendedName>
        <fullName evidence="3">DNA mismatch repair protein MutL</fullName>
    </recommendedName>
</protein>
<evidence type="ECO:0000313" key="2">
    <source>
        <dbReference type="EMBL" id="SVC27994.1"/>
    </source>
</evidence>
<gene>
    <name evidence="2" type="ORF">METZ01_LOCUS280848</name>
</gene>
<dbReference type="SUPFAM" id="SSF55874">
    <property type="entry name" value="ATPase domain of HSP90 chaperone/DNA topoisomerase II/histidine kinase"/>
    <property type="match status" value="1"/>
</dbReference>
<dbReference type="GO" id="GO:0016887">
    <property type="term" value="F:ATP hydrolysis activity"/>
    <property type="evidence" value="ECO:0007669"/>
    <property type="project" value="InterPro"/>
</dbReference>
<sequence length="91" mass="9680">VHDRVLRYTGDMPIQVLSKEVAARIAAGEVVERPSSAVKELVENAIDAGATHVQVEVVSGGLEGIRIVDNGHGIPVEEVGSLFQRHATSKL</sequence>
<proteinExistence type="inferred from homology"/>
<dbReference type="Pfam" id="PF13589">
    <property type="entry name" value="HATPase_c_3"/>
    <property type="match status" value="1"/>
</dbReference>
<comment type="similarity">
    <text evidence="1">Belongs to the DNA mismatch repair MutL/HexB family.</text>
</comment>
<organism evidence="2">
    <name type="scientific">marine metagenome</name>
    <dbReference type="NCBI Taxonomy" id="408172"/>
    <lineage>
        <taxon>unclassified sequences</taxon>
        <taxon>metagenomes</taxon>
        <taxon>ecological metagenomes</taxon>
    </lineage>
</organism>
<dbReference type="InterPro" id="IPR036890">
    <property type="entry name" value="HATPase_C_sf"/>
</dbReference>
<evidence type="ECO:0000256" key="1">
    <source>
        <dbReference type="ARBA" id="ARBA00006082"/>
    </source>
</evidence>
<dbReference type="GO" id="GO:0006298">
    <property type="term" value="P:mismatch repair"/>
    <property type="evidence" value="ECO:0007669"/>
    <property type="project" value="InterPro"/>
</dbReference>
<dbReference type="GO" id="GO:0032300">
    <property type="term" value="C:mismatch repair complex"/>
    <property type="evidence" value="ECO:0007669"/>
    <property type="project" value="InterPro"/>
</dbReference>